<dbReference type="InterPro" id="IPR000917">
    <property type="entry name" value="Sulfatase_N"/>
</dbReference>
<evidence type="ECO:0000313" key="7">
    <source>
        <dbReference type="Proteomes" id="UP000192756"/>
    </source>
</evidence>
<comment type="similarity">
    <text evidence="1">Belongs to the sulfatase family.</text>
</comment>
<feature type="domain" description="Sulfatase N-terminal" evidence="5">
    <location>
        <begin position="36"/>
        <end position="348"/>
    </location>
</feature>
<dbReference type="GO" id="GO:0004065">
    <property type="term" value="F:arylsulfatase activity"/>
    <property type="evidence" value="ECO:0007669"/>
    <property type="project" value="TreeGrafter"/>
</dbReference>
<dbReference type="InterPro" id="IPR024607">
    <property type="entry name" value="Sulfatase_CS"/>
</dbReference>
<proteinExistence type="inferred from homology"/>
<name>A0A1W1ZEB7_9SPHI</name>
<sequence length="457" mass="50805">MIRSDKLMARFGCIVMMLLIAGIMTPAGAQKKTGRPNIIFILSDDAGYADFGFQSNRLIPTPNIDRIAAEGVKFSNAYVTGAVCSPSRAGILTGVNQATFGQVYNFVQNVKYTIPVDSFGLPVNQKLVGQYLKPLGYTTGIVGKWHEGFAARFHPNSRGFDYFWGFLWGSNNYTAGTAKKVEENKRPLAAEDIPYMTDAIGNQSVSFIRRNAGKPFFLYVSFNAPHTPMQAKPELLQKYEGKFGSKGRELNAAMTESMDENIGKILKELEACHLLDNTLVVFTNDNGGQVIHSFADNYPLRGLKGQVYEGGVRVPMALMWRGKVKAGTVYEPPVSTLDLLPAFINAAGDKAGKYAVLQGTDIVKLVNGRLKKKERTFYWYIAKDHGAIRKGNWKMDFVPGKAPQLYNLATDISENQDLYTTEPEIAKQLYTLFYKWKDSLPKPGWVPLKTADQLDIQ</sequence>
<gene>
    <name evidence="6" type="ORF">SAMN04488524_0649</name>
</gene>
<dbReference type="Gene3D" id="3.40.720.10">
    <property type="entry name" value="Alkaline Phosphatase, subunit A"/>
    <property type="match status" value="1"/>
</dbReference>
<dbReference type="EMBL" id="FWXT01000001">
    <property type="protein sequence ID" value="SMC46743.1"/>
    <property type="molecule type" value="Genomic_DNA"/>
</dbReference>
<dbReference type="PANTHER" id="PTHR42693">
    <property type="entry name" value="ARYLSULFATASE FAMILY MEMBER"/>
    <property type="match status" value="1"/>
</dbReference>
<dbReference type="AlphaFoldDB" id="A0A1W1ZEB7"/>
<keyword evidence="4" id="KW-0106">Calcium</keyword>
<dbReference type="PROSITE" id="PS00149">
    <property type="entry name" value="SULFATASE_2"/>
    <property type="match status" value="1"/>
</dbReference>
<dbReference type="Pfam" id="PF00884">
    <property type="entry name" value="Sulfatase"/>
    <property type="match status" value="1"/>
</dbReference>
<accession>A0A1W1ZEB7</accession>
<dbReference type="Gene3D" id="3.30.1120.10">
    <property type="match status" value="1"/>
</dbReference>
<protein>
    <submittedName>
        <fullName evidence="6">Arylsulfatase A</fullName>
    </submittedName>
</protein>
<dbReference type="STRING" id="151894.SAMN04488524_0649"/>
<evidence type="ECO:0000259" key="5">
    <source>
        <dbReference type="Pfam" id="PF00884"/>
    </source>
</evidence>
<dbReference type="GO" id="GO:0046872">
    <property type="term" value="F:metal ion binding"/>
    <property type="evidence" value="ECO:0007669"/>
    <property type="project" value="UniProtKB-KW"/>
</dbReference>
<keyword evidence="7" id="KW-1185">Reference proteome</keyword>
<evidence type="ECO:0000256" key="1">
    <source>
        <dbReference type="ARBA" id="ARBA00008779"/>
    </source>
</evidence>
<keyword evidence="2" id="KW-0479">Metal-binding</keyword>
<dbReference type="InterPro" id="IPR050738">
    <property type="entry name" value="Sulfatase"/>
</dbReference>
<evidence type="ECO:0000256" key="4">
    <source>
        <dbReference type="ARBA" id="ARBA00022837"/>
    </source>
</evidence>
<dbReference type="PROSITE" id="PS00523">
    <property type="entry name" value="SULFATASE_1"/>
    <property type="match status" value="1"/>
</dbReference>
<dbReference type="InterPro" id="IPR017850">
    <property type="entry name" value="Alkaline_phosphatase_core_sf"/>
</dbReference>
<reference evidence="7" key="1">
    <citation type="submission" date="2017-04" db="EMBL/GenBank/DDBJ databases">
        <authorList>
            <person name="Varghese N."/>
            <person name="Submissions S."/>
        </authorList>
    </citation>
    <scope>NUCLEOTIDE SEQUENCE [LARGE SCALE GENOMIC DNA]</scope>
    <source>
        <strain evidence="7">DSM 12126</strain>
    </source>
</reference>
<dbReference type="PANTHER" id="PTHR42693:SF53">
    <property type="entry name" value="ENDO-4-O-SULFATASE"/>
    <property type="match status" value="1"/>
</dbReference>
<evidence type="ECO:0000313" key="6">
    <source>
        <dbReference type="EMBL" id="SMC46743.1"/>
    </source>
</evidence>
<keyword evidence="3" id="KW-0378">Hydrolase</keyword>
<dbReference type="SUPFAM" id="SSF53649">
    <property type="entry name" value="Alkaline phosphatase-like"/>
    <property type="match status" value="1"/>
</dbReference>
<evidence type="ECO:0000256" key="3">
    <source>
        <dbReference type="ARBA" id="ARBA00022801"/>
    </source>
</evidence>
<evidence type="ECO:0000256" key="2">
    <source>
        <dbReference type="ARBA" id="ARBA00022723"/>
    </source>
</evidence>
<organism evidence="6 7">
    <name type="scientific">Pedobacter africanus</name>
    <dbReference type="NCBI Taxonomy" id="151894"/>
    <lineage>
        <taxon>Bacteria</taxon>
        <taxon>Pseudomonadati</taxon>
        <taxon>Bacteroidota</taxon>
        <taxon>Sphingobacteriia</taxon>
        <taxon>Sphingobacteriales</taxon>
        <taxon>Sphingobacteriaceae</taxon>
        <taxon>Pedobacter</taxon>
    </lineage>
</organism>
<dbReference type="Proteomes" id="UP000192756">
    <property type="component" value="Unassembled WGS sequence"/>
</dbReference>